<dbReference type="Pfam" id="PF02623">
    <property type="entry name" value="FliW"/>
    <property type="match status" value="1"/>
</dbReference>
<dbReference type="RefSeq" id="WP_188383468.1">
    <property type="nucleotide sequence ID" value="NZ_BMEY01000003.1"/>
</dbReference>
<dbReference type="InterPro" id="IPR003775">
    <property type="entry name" value="Flagellar_assembly_factor_FliW"/>
</dbReference>
<dbReference type="HAMAP" id="MF_01185">
    <property type="entry name" value="FliW"/>
    <property type="match status" value="1"/>
</dbReference>
<dbReference type="Proteomes" id="UP000613512">
    <property type="component" value="Unassembled WGS sequence"/>
</dbReference>
<dbReference type="InterPro" id="IPR024046">
    <property type="entry name" value="Flagellar_assmbl_FliW_dom_sf"/>
</dbReference>
<comment type="subunit">
    <text evidence="4">Interacts with translational regulator CsrA and flagellin(s).</text>
</comment>
<reference evidence="5" key="2">
    <citation type="submission" date="2020-09" db="EMBL/GenBank/DDBJ databases">
        <authorList>
            <person name="Sun Q."/>
            <person name="Zhou Y."/>
        </authorList>
    </citation>
    <scope>NUCLEOTIDE SEQUENCE</scope>
    <source>
        <strain evidence="5">CGMCC 1.12408</strain>
    </source>
</reference>
<evidence type="ECO:0000313" key="5">
    <source>
        <dbReference type="EMBL" id="GGA67202.1"/>
    </source>
</evidence>
<proteinExistence type="inferred from homology"/>
<dbReference type="SUPFAM" id="SSF141457">
    <property type="entry name" value="BH3618-like"/>
    <property type="match status" value="1"/>
</dbReference>
<evidence type="ECO:0000256" key="1">
    <source>
        <dbReference type="ARBA" id="ARBA00022490"/>
    </source>
</evidence>
<comment type="caution">
    <text evidence="5">The sequence shown here is derived from an EMBL/GenBank/DDBJ whole genome shotgun (WGS) entry which is preliminary data.</text>
</comment>
<keyword evidence="6" id="KW-1185">Reference proteome</keyword>
<dbReference type="GO" id="GO:0005737">
    <property type="term" value="C:cytoplasm"/>
    <property type="evidence" value="ECO:0007669"/>
    <property type="project" value="UniProtKB-SubCell"/>
</dbReference>
<sequence length="147" mass="16671">MNIQTKYLGTVAIEEKNMIHFPSGIPGFNEEKQFILLDIPGNPVFQFLQSVQTEELAFIVTDPYHFYNDYTIELDDPTLNTLKITSKEEVFVMSIVTLKDPFENSTINLKAPLIINHKKMLGKQLILNSDTLQSKATIKPVTVQKGV</sequence>
<evidence type="ECO:0000256" key="3">
    <source>
        <dbReference type="ARBA" id="ARBA00022845"/>
    </source>
</evidence>
<comment type="function">
    <text evidence="4">Acts as an anti-CsrA protein, binds CsrA and prevents it from repressing translation of its target genes, one of which is flagellin. Binds to flagellin and participates in the assembly of the flagellum.</text>
</comment>
<dbReference type="NCBIfam" id="NF009793">
    <property type="entry name" value="PRK13285.1-1"/>
    <property type="match status" value="1"/>
</dbReference>
<evidence type="ECO:0000256" key="4">
    <source>
        <dbReference type="HAMAP-Rule" id="MF_01185"/>
    </source>
</evidence>
<keyword evidence="1 4" id="KW-0963">Cytoplasm</keyword>
<comment type="similarity">
    <text evidence="4">Belongs to the FliW family.</text>
</comment>
<keyword evidence="5" id="KW-0969">Cilium</keyword>
<name>A0A916RUS9_9BACI</name>
<keyword evidence="5" id="KW-0282">Flagellum</keyword>
<dbReference type="EMBL" id="BMEY01000003">
    <property type="protein sequence ID" value="GGA67202.1"/>
    <property type="molecule type" value="Genomic_DNA"/>
</dbReference>
<dbReference type="AlphaFoldDB" id="A0A916RUS9"/>
<protein>
    <recommendedName>
        <fullName evidence="4">Flagellar assembly factor FliW</fullName>
    </recommendedName>
</protein>
<keyword evidence="5" id="KW-0966">Cell projection</keyword>
<dbReference type="GO" id="GO:0044780">
    <property type="term" value="P:bacterial-type flagellum assembly"/>
    <property type="evidence" value="ECO:0007669"/>
    <property type="project" value="UniProtKB-UniRule"/>
</dbReference>
<dbReference type="Gene3D" id="2.30.290.10">
    <property type="entry name" value="BH3618-like"/>
    <property type="match status" value="1"/>
</dbReference>
<dbReference type="GO" id="GO:0006417">
    <property type="term" value="P:regulation of translation"/>
    <property type="evidence" value="ECO:0007669"/>
    <property type="project" value="UniProtKB-KW"/>
</dbReference>
<keyword evidence="3 4" id="KW-0810">Translation regulation</keyword>
<keyword evidence="2 4" id="KW-1005">Bacterial flagellum biogenesis</keyword>
<reference evidence="5" key="1">
    <citation type="journal article" date="2014" name="Int. J. Syst. Evol. Microbiol.">
        <title>Complete genome sequence of Corynebacterium casei LMG S-19264T (=DSM 44701T), isolated from a smear-ripened cheese.</title>
        <authorList>
            <consortium name="US DOE Joint Genome Institute (JGI-PGF)"/>
            <person name="Walter F."/>
            <person name="Albersmeier A."/>
            <person name="Kalinowski J."/>
            <person name="Ruckert C."/>
        </authorList>
    </citation>
    <scope>NUCLEOTIDE SEQUENCE</scope>
    <source>
        <strain evidence="5">CGMCC 1.12408</strain>
    </source>
</reference>
<organism evidence="5 6">
    <name type="scientific">Ornithinibacillus halotolerans</name>
    <dbReference type="NCBI Taxonomy" id="1274357"/>
    <lineage>
        <taxon>Bacteria</taxon>
        <taxon>Bacillati</taxon>
        <taxon>Bacillota</taxon>
        <taxon>Bacilli</taxon>
        <taxon>Bacillales</taxon>
        <taxon>Bacillaceae</taxon>
        <taxon>Ornithinibacillus</taxon>
    </lineage>
</organism>
<evidence type="ECO:0000313" key="6">
    <source>
        <dbReference type="Proteomes" id="UP000613512"/>
    </source>
</evidence>
<gene>
    <name evidence="4 5" type="primary">fliW</name>
    <name evidence="5" type="ORF">GCM10008025_08800</name>
</gene>
<dbReference type="PANTHER" id="PTHR39190:SF1">
    <property type="entry name" value="FLAGELLAR ASSEMBLY FACTOR FLIW"/>
    <property type="match status" value="1"/>
</dbReference>
<accession>A0A916RUS9</accession>
<comment type="subcellular location">
    <subcellularLocation>
        <location evidence="4">Cytoplasm</location>
    </subcellularLocation>
</comment>
<keyword evidence="4" id="KW-0143">Chaperone</keyword>
<dbReference type="PANTHER" id="PTHR39190">
    <property type="entry name" value="FLAGELLAR ASSEMBLY FACTOR FLIW"/>
    <property type="match status" value="1"/>
</dbReference>
<evidence type="ECO:0000256" key="2">
    <source>
        <dbReference type="ARBA" id="ARBA00022795"/>
    </source>
</evidence>